<keyword evidence="1" id="KW-0472">Membrane</keyword>
<gene>
    <name evidence="2" type="ORF">Selli1_05840</name>
</gene>
<keyword evidence="1" id="KW-0812">Transmembrane</keyword>
<sequence length="58" mass="6585">MKPIKQTLISFIVFLISYAAMTLILTHSIDIKILAVLSIFYLILNLIIYTVLDKVSKS</sequence>
<comment type="caution">
    <text evidence="2">The sequence shown here is derived from an EMBL/GenBank/DDBJ whole genome shotgun (WGS) entry which is preliminary data.</text>
</comment>
<organism evidence="2 3">
    <name type="scientific">Sellimonas catena</name>
    <dbReference type="NCBI Taxonomy" id="2994035"/>
    <lineage>
        <taxon>Bacteria</taxon>
        <taxon>Bacillati</taxon>
        <taxon>Bacillota</taxon>
        <taxon>Clostridia</taxon>
        <taxon>Lachnospirales</taxon>
        <taxon>Lachnospiraceae</taxon>
        <taxon>Sellimonas</taxon>
    </lineage>
</organism>
<evidence type="ECO:0000313" key="2">
    <source>
        <dbReference type="EMBL" id="GLG03410.1"/>
    </source>
</evidence>
<proteinExistence type="predicted"/>
<dbReference type="EMBL" id="BSBO01000004">
    <property type="protein sequence ID" value="GLG03410.1"/>
    <property type="molecule type" value="Genomic_DNA"/>
</dbReference>
<evidence type="ECO:0000256" key="1">
    <source>
        <dbReference type="SAM" id="Phobius"/>
    </source>
</evidence>
<feature type="transmembrane region" description="Helical" evidence="1">
    <location>
        <begin position="31"/>
        <end position="52"/>
    </location>
</feature>
<name>A0A9W6C6B3_9FIRM</name>
<evidence type="ECO:0000313" key="3">
    <source>
        <dbReference type="Proteomes" id="UP001145145"/>
    </source>
</evidence>
<protein>
    <submittedName>
        <fullName evidence="2">Uncharacterized protein</fullName>
    </submittedName>
</protein>
<accession>A0A9W6C6B3</accession>
<keyword evidence="3" id="KW-1185">Reference proteome</keyword>
<reference evidence="2 3" key="1">
    <citation type="journal article" date="2023" name="Int. J. Syst. Evol. Microbiol.">
        <title>Sellimonas catena sp. nov., isolated from human faeces.</title>
        <authorList>
            <person name="Hisatomi A."/>
            <person name="Ohkuma M."/>
            <person name="Sakamoto M."/>
        </authorList>
    </citation>
    <scope>NUCLEOTIDE SEQUENCE [LARGE SCALE GENOMIC DNA]</scope>
    <source>
        <strain evidence="2 3">12EGH17</strain>
    </source>
</reference>
<dbReference type="AlphaFoldDB" id="A0A9W6C6B3"/>
<feature type="transmembrane region" description="Helical" evidence="1">
    <location>
        <begin position="7"/>
        <end position="25"/>
    </location>
</feature>
<dbReference type="Proteomes" id="UP001145145">
    <property type="component" value="Unassembled WGS sequence"/>
</dbReference>
<keyword evidence="1" id="KW-1133">Transmembrane helix</keyword>